<protein>
    <submittedName>
        <fullName evidence="3">GH23689</fullName>
    </submittedName>
</protein>
<dbReference type="Proteomes" id="UP000001070">
    <property type="component" value="Unassembled WGS sequence"/>
</dbReference>
<dbReference type="Pfam" id="PF07530">
    <property type="entry name" value="PRE_C2HC"/>
    <property type="match status" value="1"/>
</dbReference>
<feature type="compositionally biased region" description="Low complexity" evidence="1">
    <location>
        <begin position="75"/>
        <end position="93"/>
    </location>
</feature>
<feature type="domain" description="Pre-C2HC" evidence="2">
    <location>
        <begin position="309"/>
        <end position="353"/>
    </location>
</feature>
<proteinExistence type="predicted"/>
<dbReference type="eggNOG" id="ENOG502T73M">
    <property type="taxonomic scope" value="Eukaryota"/>
</dbReference>
<name>B4K2T8_DROGR</name>
<feature type="region of interest" description="Disordered" evidence="1">
    <location>
        <begin position="74"/>
        <end position="93"/>
    </location>
</feature>
<evidence type="ECO:0000256" key="1">
    <source>
        <dbReference type="SAM" id="MobiDB-lite"/>
    </source>
</evidence>
<keyword evidence="4" id="KW-1185">Reference proteome</keyword>
<reference evidence="3 4" key="1">
    <citation type="journal article" date="2007" name="Nature">
        <title>Evolution of genes and genomes on the Drosophila phylogeny.</title>
        <authorList>
            <consortium name="Drosophila 12 Genomes Consortium"/>
            <person name="Clark A.G."/>
            <person name="Eisen M.B."/>
            <person name="Smith D.R."/>
            <person name="Bergman C.M."/>
            <person name="Oliver B."/>
            <person name="Markow T.A."/>
            <person name="Kaufman T.C."/>
            <person name="Kellis M."/>
            <person name="Gelbart W."/>
            <person name="Iyer V.N."/>
            <person name="Pollard D.A."/>
            <person name="Sackton T.B."/>
            <person name="Larracuente A.M."/>
            <person name="Singh N.D."/>
            <person name="Abad J.P."/>
            <person name="Abt D.N."/>
            <person name="Adryan B."/>
            <person name="Aguade M."/>
            <person name="Akashi H."/>
            <person name="Anderson W.W."/>
            <person name="Aquadro C.F."/>
            <person name="Ardell D.H."/>
            <person name="Arguello R."/>
            <person name="Artieri C.G."/>
            <person name="Barbash D.A."/>
            <person name="Barker D."/>
            <person name="Barsanti P."/>
            <person name="Batterham P."/>
            <person name="Batzoglou S."/>
            <person name="Begun D."/>
            <person name="Bhutkar A."/>
            <person name="Blanco E."/>
            <person name="Bosak S.A."/>
            <person name="Bradley R.K."/>
            <person name="Brand A.D."/>
            <person name="Brent M.R."/>
            <person name="Brooks A.N."/>
            <person name="Brown R.H."/>
            <person name="Butlin R.K."/>
            <person name="Caggese C."/>
            <person name="Calvi B.R."/>
            <person name="Bernardo de Carvalho A."/>
            <person name="Caspi A."/>
            <person name="Castrezana S."/>
            <person name="Celniker S.E."/>
            <person name="Chang J.L."/>
            <person name="Chapple C."/>
            <person name="Chatterji S."/>
            <person name="Chinwalla A."/>
            <person name="Civetta A."/>
            <person name="Clifton S.W."/>
            <person name="Comeron J.M."/>
            <person name="Costello J.C."/>
            <person name="Coyne J.A."/>
            <person name="Daub J."/>
            <person name="David R.G."/>
            <person name="Delcher A.L."/>
            <person name="Delehaunty K."/>
            <person name="Do C.B."/>
            <person name="Ebling H."/>
            <person name="Edwards K."/>
            <person name="Eickbush T."/>
            <person name="Evans J.D."/>
            <person name="Filipski A."/>
            <person name="Findeiss S."/>
            <person name="Freyhult E."/>
            <person name="Fulton L."/>
            <person name="Fulton R."/>
            <person name="Garcia A.C."/>
            <person name="Gardiner A."/>
            <person name="Garfield D.A."/>
            <person name="Garvin B.E."/>
            <person name="Gibson G."/>
            <person name="Gilbert D."/>
            <person name="Gnerre S."/>
            <person name="Godfrey J."/>
            <person name="Good R."/>
            <person name="Gotea V."/>
            <person name="Gravely B."/>
            <person name="Greenberg A.J."/>
            <person name="Griffiths-Jones S."/>
            <person name="Gross S."/>
            <person name="Guigo R."/>
            <person name="Gustafson E.A."/>
            <person name="Haerty W."/>
            <person name="Hahn M.W."/>
            <person name="Halligan D.L."/>
            <person name="Halpern A.L."/>
            <person name="Halter G.M."/>
            <person name="Han M.V."/>
            <person name="Heger A."/>
            <person name="Hillier L."/>
            <person name="Hinrichs A.S."/>
            <person name="Holmes I."/>
            <person name="Hoskins R.A."/>
            <person name="Hubisz M.J."/>
            <person name="Hultmark D."/>
            <person name="Huntley M.A."/>
            <person name="Jaffe D.B."/>
            <person name="Jagadeeshan S."/>
            <person name="Jeck W.R."/>
            <person name="Johnson J."/>
            <person name="Jones C.D."/>
            <person name="Jordan W.C."/>
            <person name="Karpen G.H."/>
            <person name="Kataoka E."/>
            <person name="Keightley P.D."/>
            <person name="Kheradpour P."/>
            <person name="Kirkness E.F."/>
            <person name="Koerich L.B."/>
            <person name="Kristiansen K."/>
            <person name="Kudrna D."/>
            <person name="Kulathinal R.J."/>
            <person name="Kumar S."/>
            <person name="Kwok R."/>
            <person name="Lander E."/>
            <person name="Langley C.H."/>
            <person name="Lapoint R."/>
            <person name="Lazzaro B.P."/>
            <person name="Lee S.J."/>
            <person name="Levesque L."/>
            <person name="Li R."/>
            <person name="Lin C.F."/>
            <person name="Lin M.F."/>
            <person name="Lindblad-Toh K."/>
            <person name="Llopart A."/>
            <person name="Long M."/>
            <person name="Low L."/>
            <person name="Lozovsky E."/>
            <person name="Lu J."/>
            <person name="Luo M."/>
            <person name="Machado C.A."/>
            <person name="Makalowski W."/>
            <person name="Marzo M."/>
            <person name="Matsuda M."/>
            <person name="Matzkin L."/>
            <person name="McAllister B."/>
            <person name="McBride C.S."/>
            <person name="McKernan B."/>
            <person name="McKernan K."/>
            <person name="Mendez-Lago M."/>
            <person name="Minx P."/>
            <person name="Mollenhauer M.U."/>
            <person name="Montooth K."/>
            <person name="Mount S.M."/>
            <person name="Mu X."/>
            <person name="Myers E."/>
            <person name="Negre B."/>
            <person name="Newfeld S."/>
            <person name="Nielsen R."/>
            <person name="Noor M.A."/>
            <person name="O'Grady P."/>
            <person name="Pachter L."/>
            <person name="Papaceit M."/>
            <person name="Parisi M.J."/>
            <person name="Parisi M."/>
            <person name="Parts L."/>
            <person name="Pedersen J.S."/>
            <person name="Pesole G."/>
            <person name="Phillippy A.M."/>
            <person name="Ponting C.P."/>
            <person name="Pop M."/>
            <person name="Porcelli D."/>
            <person name="Powell J.R."/>
            <person name="Prohaska S."/>
            <person name="Pruitt K."/>
            <person name="Puig M."/>
            <person name="Quesneville H."/>
            <person name="Ram K.R."/>
            <person name="Rand D."/>
            <person name="Rasmussen M.D."/>
            <person name="Reed L.K."/>
            <person name="Reenan R."/>
            <person name="Reily A."/>
            <person name="Remington K.A."/>
            <person name="Rieger T.T."/>
            <person name="Ritchie M.G."/>
            <person name="Robin C."/>
            <person name="Rogers Y.H."/>
            <person name="Rohde C."/>
            <person name="Rozas J."/>
            <person name="Rubenfield M.J."/>
            <person name="Ruiz A."/>
            <person name="Russo S."/>
            <person name="Salzberg S.L."/>
            <person name="Sanchez-Gracia A."/>
            <person name="Saranga D.J."/>
            <person name="Sato H."/>
            <person name="Schaeffer S.W."/>
            <person name="Schatz M.C."/>
            <person name="Schlenke T."/>
            <person name="Schwartz R."/>
            <person name="Segarra C."/>
            <person name="Singh R.S."/>
            <person name="Sirot L."/>
            <person name="Sirota M."/>
            <person name="Sisneros N.B."/>
            <person name="Smith C.D."/>
            <person name="Smith T.F."/>
            <person name="Spieth J."/>
            <person name="Stage D.E."/>
            <person name="Stark A."/>
            <person name="Stephan W."/>
            <person name="Strausberg R.L."/>
            <person name="Strempel S."/>
            <person name="Sturgill D."/>
            <person name="Sutton G."/>
            <person name="Sutton G.G."/>
            <person name="Tao W."/>
            <person name="Teichmann S."/>
            <person name="Tobari Y.N."/>
            <person name="Tomimura Y."/>
            <person name="Tsolas J.M."/>
            <person name="Valente V.L."/>
            <person name="Venter E."/>
            <person name="Venter J.C."/>
            <person name="Vicario S."/>
            <person name="Vieira F.G."/>
            <person name="Vilella A.J."/>
            <person name="Villasante A."/>
            <person name="Walenz B."/>
            <person name="Wang J."/>
            <person name="Wasserman M."/>
            <person name="Watts T."/>
            <person name="Wilson D."/>
            <person name="Wilson R.K."/>
            <person name="Wing R.A."/>
            <person name="Wolfner M.F."/>
            <person name="Wong A."/>
            <person name="Wong G.K."/>
            <person name="Wu C.I."/>
            <person name="Wu G."/>
            <person name="Yamamoto D."/>
            <person name="Yang H.P."/>
            <person name="Yang S.P."/>
            <person name="Yorke J.A."/>
            <person name="Yoshida K."/>
            <person name="Zdobnov E."/>
            <person name="Zhang P."/>
            <person name="Zhang Y."/>
            <person name="Zimin A.V."/>
            <person name="Baldwin J."/>
            <person name="Abdouelleil A."/>
            <person name="Abdulkadir J."/>
            <person name="Abebe A."/>
            <person name="Abera B."/>
            <person name="Abreu J."/>
            <person name="Acer S.C."/>
            <person name="Aftuck L."/>
            <person name="Alexander A."/>
            <person name="An P."/>
            <person name="Anderson E."/>
            <person name="Anderson S."/>
            <person name="Arachi H."/>
            <person name="Azer M."/>
            <person name="Bachantsang P."/>
            <person name="Barry A."/>
            <person name="Bayul T."/>
            <person name="Berlin A."/>
            <person name="Bessette D."/>
            <person name="Bloom T."/>
            <person name="Blye J."/>
            <person name="Boguslavskiy L."/>
            <person name="Bonnet C."/>
            <person name="Boukhgalter B."/>
            <person name="Bourzgui I."/>
            <person name="Brown A."/>
            <person name="Cahill P."/>
            <person name="Channer S."/>
            <person name="Cheshatsang Y."/>
            <person name="Chuda L."/>
            <person name="Citroen M."/>
            <person name="Collymore A."/>
            <person name="Cooke P."/>
            <person name="Costello M."/>
            <person name="D'Aco K."/>
            <person name="Daza R."/>
            <person name="De Haan G."/>
            <person name="DeGray S."/>
            <person name="DeMaso C."/>
            <person name="Dhargay N."/>
            <person name="Dooley K."/>
            <person name="Dooley E."/>
            <person name="Doricent M."/>
            <person name="Dorje P."/>
            <person name="Dorjee K."/>
            <person name="Dupes A."/>
            <person name="Elong R."/>
            <person name="Falk J."/>
            <person name="Farina A."/>
            <person name="Faro S."/>
            <person name="Ferguson D."/>
            <person name="Fisher S."/>
            <person name="Foley C.D."/>
            <person name="Franke A."/>
            <person name="Friedrich D."/>
            <person name="Gadbois L."/>
            <person name="Gearin G."/>
            <person name="Gearin C.R."/>
            <person name="Giannoukos G."/>
            <person name="Goode T."/>
            <person name="Graham J."/>
            <person name="Grandbois E."/>
            <person name="Grewal S."/>
            <person name="Gyaltsen K."/>
            <person name="Hafez N."/>
            <person name="Hagos B."/>
            <person name="Hall J."/>
            <person name="Henson C."/>
            <person name="Hollinger A."/>
            <person name="Honan T."/>
            <person name="Huard M.D."/>
            <person name="Hughes L."/>
            <person name="Hurhula B."/>
            <person name="Husby M.E."/>
            <person name="Kamat A."/>
            <person name="Kanga B."/>
            <person name="Kashin S."/>
            <person name="Khazanovich D."/>
            <person name="Kisner P."/>
            <person name="Lance K."/>
            <person name="Lara M."/>
            <person name="Lee W."/>
            <person name="Lennon N."/>
            <person name="Letendre F."/>
            <person name="LeVine R."/>
            <person name="Lipovsky A."/>
            <person name="Liu X."/>
            <person name="Liu J."/>
            <person name="Liu S."/>
            <person name="Lokyitsang T."/>
            <person name="Lokyitsang Y."/>
            <person name="Lubonja R."/>
            <person name="Lui A."/>
            <person name="MacDonald P."/>
            <person name="Magnisalis V."/>
            <person name="Maru K."/>
            <person name="Matthews C."/>
            <person name="McCusker W."/>
            <person name="McDonough S."/>
            <person name="Mehta T."/>
            <person name="Meldrim J."/>
            <person name="Meneus L."/>
            <person name="Mihai O."/>
            <person name="Mihalev A."/>
            <person name="Mihova T."/>
            <person name="Mittelman R."/>
            <person name="Mlenga V."/>
            <person name="Montmayeur A."/>
            <person name="Mulrain L."/>
            <person name="Navidi A."/>
            <person name="Naylor J."/>
            <person name="Negash T."/>
            <person name="Nguyen T."/>
            <person name="Nguyen N."/>
            <person name="Nicol R."/>
            <person name="Norbu C."/>
            <person name="Norbu N."/>
            <person name="Novod N."/>
            <person name="O'Neill B."/>
            <person name="Osman S."/>
            <person name="Markiewicz E."/>
            <person name="Oyono O.L."/>
            <person name="Patti C."/>
            <person name="Phunkhang P."/>
            <person name="Pierre F."/>
            <person name="Priest M."/>
            <person name="Raghuraman S."/>
            <person name="Rege F."/>
            <person name="Reyes R."/>
            <person name="Rise C."/>
            <person name="Rogov P."/>
            <person name="Ross K."/>
            <person name="Ryan E."/>
            <person name="Settipalli S."/>
            <person name="Shea T."/>
            <person name="Sherpa N."/>
            <person name="Shi L."/>
            <person name="Shih D."/>
            <person name="Sparrow T."/>
            <person name="Spaulding J."/>
            <person name="Stalker J."/>
            <person name="Stange-Thomann N."/>
            <person name="Stavropoulos S."/>
            <person name="Stone C."/>
            <person name="Strader C."/>
            <person name="Tesfaye S."/>
            <person name="Thomson T."/>
            <person name="Thoulutsang Y."/>
            <person name="Thoulutsang D."/>
            <person name="Topham K."/>
            <person name="Topping I."/>
            <person name="Tsamla T."/>
            <person name="Vassiliev H."/>
            <person name="Vo A."/>
            <person name="Wangchuk T."/>
            <person name="Wangdi T."/>
            <person name="Weiand M."/>
            <person name="Wilkinson J."/>
            <person name="Wilson A."/>
            <person name="Yadav S."/>
            <person name="Young G."/>
            <person name="Yu Q."/>
            <person name="Zembek L."/>
            <person name="Zhong D."/>
            <person name="Zimmer A."/>
            <person name="Zwirko Z."/>
            <person name="Jaffe D.B."/>
            <person name="Alvarez P."/>
            <person name="Brockman W."/>
            <person name="Butler J."/>
            <person name="Chin C."/>
            <person name="Gnerre S."/>
            <person name="Grabherr M."/>
            <person name="Kleber M."/>
            <person name="Mauceli E."/>
            <person name="MacCallum I."/>
        </authorList>
    </citation>
    <scope>NUCLEOTIDE SEQUENCE [LARGE SCALE GENOMIC DNA]</scope>
    <source>
        <strain evidence="4">Tucson 15287-2541.00</strain>
    </source>
</reference>
<sequence length="359" mass="39433">MSNTPPTSTTISWCSPSLARLTSEHRYNLRTRLISSNNNNATKLANANSANSHNNNINKNTVNNKSNAHKSILCNNNANNNSTGSNNNANTNVNNANSNNNNASTNNNLNYNNPNKKRKIATILEEIDLDAVPSTSAGVRAAPQALEDLLSDSDADVDLVDIEEIIVHASPIYPPSAFTRNEVASDEELHLSASAEIRDCSQFNAPISDTVEDRPTRHAKPPPLIAEGITNVAGLLQALNDVTPPDSFMLKCNGGGTVRVMPNGIDAYRAIQRLFTDKRIPFHSYQLKEDRGFRVVIRGLHPSLQKMDLIRDELGRLGHAVRGVQTIFSRATKKELNLCYLELEPATNNKEIFMQSQNI</sequence>
<evidence type="ECO:0000313" key="3">
    <source>
        <dbReference type="EMBL" id="EDW04644.1"/>
    </source>
</evidence>
<evidence type="ECO:0000313" key="4">
    <source>
        <dbReference type="Proteomes" id="UP000001070"/>
    </source>
</evidence>
<evidence type="ECO:0000259" key="2">
    <source>
        <dbReference type="Pfam" id="PF07530"/>
    </source>
</evidence>
<dbReference type="AlphaFoldDB" id="B4K2T8"/>
<dbReference type="InParanoid" id="B4K2T8"/>
<organism evidence="4">
    <name type="scientific">Drosophila grimshawi</name>
    <name type="common">Hawaiian fruit fly</name>
    <name type="synonym">Idiomyia grimshawi</name>
    <dbReference type="NCBI Taxonomy" id="7222"/>
    <lineage>
        <taxon>Eukaryota</taxon>
        <taxon>Metazoa</taxon>
        <taxon>Ecdysozoa</taxon>
        <taxon>Arthropoda</taxon>
        <taxon>Hexapoda</taxon>
        <taxon>Insecta</taxon>
        <taxon>Pterygota</taxon>
        <taxon>Neoptera</taxon>
        <taxon>Endopterygota</taxon>
        <taxon>Diptera</taxon>
        <taxon>Brachycera</taxon>
        <taxon>Muscomorpha</taxon>
        <taxon>Ephydroidea</taxon>
        <taxon>Drosophilidae</taxon>
        <taxon>Drosophila</taxon>
        <taxon>Hawaiian Drosophila</taxon>
    </lineage>
</organism>
<accession>B4K2T8</accession>
<gene>
    <name evidence="3" type="primary">Dgri\GH23689</name>
    <name evidence="3" type="ORF">Dgri_GH23689</name>
</gene>
<dbReference type="InterPro" id="IPR006579">
    <property type="entry name" value="Pre_C2HC_dom"/>
</dbReference>
<dbReference type="HOGENOM" id="CLU_066084_0_0_1"/>
<dbReference type="EMBL" id="CH919997">
    <property type="protein sequence ID" value="EDW04644.1"/>
    <property type="molecule type" value="Genomic_DNA"/>
</dbReference>